<dbReference type="GO" id="GO:0030488">
    <property type="term" value="P:tRNA methylation"/>
    <property type="evidence" value="ECO:0007669"/>
    <property type="project" value="InterPro"/>
</dbReference>
<dbReference type="GO" id="GO:0005739">
    <property type="term" value="C:mitochondrion"/>
    <property type="evidence" value="ECO:0007669"/>
    <property type="project" value="TreeGrafter"/>
</dbReference>
<dbReference type="OrthoDB" id="5585464at2759"/>
<dbReference type="PROSITE" id="PS51620">
    <property type="entry name" value="SAM_TRM61"/>
    <property type="match status" value="1"/>
</dbReference>
<proteinExistence type="predicted"/>
<dbReference type="GeneID" id="68356388"/>
<dbReference type="InterPro" id="IPR029063">
    <property type="entry name" value="SAM-dependent_MTases_sf"/>
</dbReference>
<gene>
    <name evidence="4" type="ORF">HRG_07259</name>
</gene>
<dbReference type="SUPFAM" id="SSF53335">
    <property type="entry name" value="S-adenosyl-L-methionine-dependent methyltransferases"/>
    <property type="match status" value="1"/>
</dbReference>
<reference evidence="4" key="1">
    <citation type="submission" date="2021-09" db="EMBL/GenBank/DDBJ databases">
        <title>A high-quality genome of the endoparasitic fungus Hirsutella rhossiliensis with a comparison of Hirsutella genomes reveals transposable elements contributing to genome size variation.</title>
        <authorList>
            <person name="Lin R."/>
            <person name="Jiao Y."/>
            <person name="Sun X."/>
            <person name="Ling J."/>
            <person name="Xie B."/>
            <person name="Cheng X."/>
        </authorList>
    </citation>
    <scope>NUCLEOTIDE SEQUENCE</scope>
    <source>
        <strain evidence="4">HR02</strain>
    </source>
</reference>
<accession>A0A9P8MVU7</accession>
<name>A0A9P8MVU7_9HYPO</name>
<dbReference type="GO" id="GO:0031515">
    <property type="term" value="C:tRNA (m1A) methyltransferase complex"/>
    <property type="evidence" value="ECO:0007669"/>
    <property type="project" value="InterPro"/>
</dbReference>
<evidence type="ECO:0000256" key="3">
    <source>
        <dbReference type="ARBA" id="ARBA00033309"/>
    </source>
</evidence>
<dbReference type="PANTHER" id="PTHR12133:SF1">
    <property type="entry name" value="TRNA (ADENINE(58)-N(1))-METHYLTRANSFERASE, MITOCHONDRIAL"/>
    <property type="match status" value="1"/>
</dbReference>
<dbReference type="GO" id="GO:0160107">
    <property type="term" value="F:tRNA (adenine(58)-N1)-methyltransferase activity"/>
    <property type="evidence" value="ECO:0007669"/>
    <property type="project" value="UniProtKB-EC"/>
</dbReference>
<evidence type="ECO:0000313" key="4">
    <source>
        <dbReference type="EMBL" id="KAH0961181.1"/>
    </source>
</evidence>
<organism evidence="4 5">
    <name type="scientific">Hirsutella rhossiliensis</name>
    <dbReference type="NCBI Taxonomy" id="111463"/>
    <lineage>
        <taxon>Eukaryota</taxon>
        <taxon>Fungi</taxon>
        <taxon>Dikarya</taxon>
        <taxon>Ascomycota</taxon>
        <taxon>Pezizomycotina</taxon>
        <taxon>Sordariomycetes</taxon>
        <taxon>Hypocreomycetidae</taxon>
        <taxon>Hypocreales</taxon>
        <taxon>Ophiocordycipitaceae</taxon>
        <taxon>Hirsutella</taxon>
    </lineage>
</organism>
<dbReference type="Gene3D" id="3.40.50.150">
    <property type="entry name" value="Vaccinia Virus protein VP39"/>
    <property type="match status" value="1"/>
</dbReference>
<dbReference type="EC" id="2.1.1.220" evidence="1"/>
<protein>
    <recommendedName>
        <fullName evidence="2">tRNA (adenine(58)-N(1))-methyltransferase catalytic subunit TRM61</fullName>
        <ecNumber evidence="1">2.1.1.220</ecNumber>
    </recommendedName>
    <alternativeName>
        <fullName evidence="3">tRNA(m1A58)-methyltransferase subunit TRM61</fullName>
    </alternativeName>
</protein>
<dbReference type="AlphaFoldDB" id="A0A9P8MVU7"/>
<comment type="caution">
    <text evidence="4">The sequence shown here is derived from an EMBL/GenBank/DDBJ whole genome shotgun (WGS) entry which is preliminary data.</text>
</comment>
<evidence type="ECO:0000256" key="2">
    <source>
        <dbReference type="ARBA" id="ARBA00015963"/>
    </source>
</evidence>
<dbReference type="RefSeq" id="XP_044718694.1">
    <property type="nucleotide sequence ID" value="XM_044865730.1"/>
</dbReference>
<dbReference type="PANTHER" id="PTHR12133">
    <property type="entry name" value="TRNA (ADENINE(58)-N(1))-METHYLTRANSFERASE"/>
    <property type="match status" value="1"/>
</dbReference>
<evidence type="ECO:0000313" key="5">
    <source>
        <dbReference type="Proteomes" id="UP000824596"/>
    </source>
</evidence>
<dbReference type="InterPro" id="IPR014816">
    <property type="entry name" value="tRNA_MeTrfase_Gcd14"/>
</dbReference>
<dbReference type="EMBL" id="JAIZPD010000008">
    <property type="protein sequence ID" value="KAH0961181.1"/>
    <property type="molecule type" value="Genomic_DNA"/>
</dbReference>
<evidence type="ECO:0000256" key="1">
    <source>
        <dbReference type="ARBA" id="ARBA00012796"/>
    </source>
</evidence>
<keyword evidence="5" id="KW-1185">Reference proteome</keyword>
<sequence length="407" mass="44209">MIRRPSSSRLLAAARGLRSLSSNRTVKEHDVLLLRQQGAKHPKWHLTAPIRADSLVKLSYGSSVPAADLIGRNFLDVVQDSRGHKVVLHEPSLASYVVNQPGERPATPIYPHDANTIVSLLDLNPCRPGEDDDEHAPPIEIFEAGTGMGSLTLHLARAIHAANPPVPSSLRHALCIASVASDRFACHARPVLSPDDQVALDAYAASRRAILHTLDNKLKHLNAAFRLVRDFRRALYLPSIDFHAGSIDAYISERLAHSAGQPFLSRAVLDLPGAQDNAERVVQALHPNGLLIVFQPSISQIAEFEAWNRQTNQPLRLEKVLELPVTTTTDGLNDSAGGRQWDVRMTFPRVQQAGSEKMVQVLRPKVGDRIGGGGFVAVFRRWPVGGTPAASMADEGGNEGGLSEAEP</sequence>
<dbReference type="Proteomes" id="UP000824596">
    <property type="component" value="Unassembled WGS sequence"/>
</dbReference>